<dbReference type="Proteomes" id="UP000263486">
    <property type="component" value="Unassembled WGS sequence"/>
</dbReference>
<accession>A0ABX9KH69</accession>
<sequence>MDKKICPICGKENNCAHENKRDSNTCWCMDVKIPKEVLEKLKNSKKDNTGGCFCRSCVEKFMAAK</sequence>
<comment type="caution">
    <text evidence="1">The sequence shown here is derived from an EMBL/GenBank/DDBJ whole genome shotgun (WGS) entry which is preliminary data.</text>
</comment>
<organism evidence="1 2">
    <name type="scientific">Psychrilyobacter piezotolerans</name>
    <dbReference type="NCBI Taxonomy" id="2293438"/>
    <lineage>
        <taxon>Bacteria</taxon>
        <taxon>Fusobacteriati</taxon>
        <taxon>Fusobacteriota</taxon>
        <taxon>Fusobacteriia</taxon>
        <taxon>Fusobacteriales</taxon>
        <taxon>Fusobacteriaceae</taxon>
        <taxon>Psychrilyobacter</taxon>
    </lineage>
</organism>
<protein>
    <recommendedName>
        <fullName evidence="3">Cysteine-rich CWC</fullName>
    </recommendedName>
</protein>
<dbReference type="EMBL" id="QUAJ01000012">
    <property type="protein sequence ID" value="REI41182.1"/>
    <property type="molecule type" value="Genomic_DNA"/>
</dbReference>
<dbReference type="Pfam" id="PF14375">
    <property type="entry name" value="Cys_rich_CWC"/>
    <property type="match status" value="1"/>
</dbReference>
<reference evidence="1 2" key="1">
    <citation type="submission" date="2018-08" db="EMBL/GenBank/DDBJ databases">
        <title>Draft genome sequence of Psychrilyobacter sp. strain SD5 isolated from Black Sea water.</title>
        <authorList>
            <person name="Yadav S."/>
            <person name="Villanueva L."/>
            <person name="Damste J.S.S."/>
        </authorList>
    </citation>
    <scope>NUCLEOTIDE SEQUENCE [LARGE SCALE GENOMIC DNA]</scope>
    <source>
        <strain evidence="1 2">SD5</strain>
    </source>
</reference>
<dbReference type="InterPro" id="IPR032720">
    <property type="entry name" value="Cys_rich_CWC"/>
</dbReference>
<name>A0ABX9KH69_9FUSO</name>
<keyword evidence="2" id="KW-1185">Reference proteome</keyword>
<evidence type="ECO:0008006" key="3">
    <source>
        <dbReference type="Google" id="ProtNLM"/>
    </source>
</evidence>
<gene>
    <name evidence="1" type="ORF">DYH56_08160</name>
</gene>
<proteinExistence type="predicted"/>
<dbReference type="RefSeq" id="WP_114642353.1">
    <property type="nucleotide sequence ID" value="NZ_JAACIO010000013.1"/>
</dbReference>
<evidence type="ECO:0000313" key="1">
    <source>
        <dbReference type="EMBL" id="REI41182.1"/>
    </source>
</evidence>
<evidence type="ECO:0000313" key="2">
    <source>
        <dbReference type="Proteomes" id="UP000263486"/>
    </source>
</evidence>